<dbReference type="OMA" id="WFTILRI"/>
<reference evidence="7" key="2">
    <citation type="journal article" date="2002" name="Genome Biol.">
        <title>Finishing a whole-genome shotgun: release 3 of the Drosophila melanogaster euchromatic genome sequence.</title>
        <authorList>
            <person name="Celniker S.E."/>
            <person name="Wheeler D.A."/>
            <person name="Kronmiller B."/>
            <person name="Carlson J.W."/>
            <person name="Halpern A."/>
            <person name="Patel S."/>
            <person name="Adams M."/>
            <person name="Champe M."/>
            <person name="Dugan S.P."/>
            <person name="Frise E."/>
            <person name="Hodgson A."/>
            <person name="George R.A."/>
            <person name="Hoskins R.A."/>
            <person name="Laverty T."/>
            <person name="Muzny D.M."/>
            <person name="Nelson C.R."/>
            <person name="Pacleb J.M."/>
            <person name="Park S."/>
            <person name="Pfeiffer B.D."/>
            <person name="Richards S."/>
            <person name="Sodergren E.J."/>
            <person name="Svirskas R."/>
            <person name="Tabor P.E."/>
            <person name="Wan K."/>
            <person name="Stapleton M."/>
            <person name="Sutton G.G."/>
            <person name="Venter C."/>
            <person name="Weinstock G."/>
            <person name="Scherer S.E."/>
            <person name="Myers E.W."/>
            <person name="Gibbs R.A."/>
            <person name="Rubin G.M."/>
        </authorList>
    </citation>
    <scope>NUCLEOTIDE SEQUENCE [LARGE SCALE GENOMIC DNA]</scope>
    <source>
        <strain evidence="7">Berkeley</strain>
    </source>
</reference>
<reference evidence="4" key="12">
    <citation type="journal article" date="2015" name="G3 (Bethesda)">
        <title>Gene Model Annotations for Drosophila melanogaster: Impact of High-Throughput Data.</title>
        <authorList>
            <consortium name="FlyBase Consortium"/>
            <person name="Matthews B.B."/>
            <person name="Dos Santos G."/>
            <person name="Crosby M.A."/>
            <person name="Emmert D.B."/>
            <person name="St Pierre S.E."/>
            <person name="Gramates L.S."/>
            <person name="Zhou P."/>
            <person name="Schroeder A.J."/>
            <person name="Falls K."/>
            <person name="Strelets V."/>
            <person name="Russo S.M."/>
            <person name="Gelbart W.M."/>
            <person name="null"/>
        </authorList>
    </citation>
    <scope>NUCLEOTIDE SEQUENCE</scope>
</reference>
<dbReference type="EMBL" id="AE014297">
    <property type="protein sequence ID" value="ABW08780.1"/>
    <property type="molecule type" value="Genomic_DNA"/>
</dbReference>
<reference evidence="7" key="3">
    <citation type="journal article" date="2002" name="Genome Biol.">
        <title>Annotation of the Drosophila melanogaster euchromatic genome: a systematic review.</title>
        <authorList>
            <person name="Misra S."/>
            <person name="Crosby M.A."/>
            <person name="Mungall C.J."/>
            <person name="Matthews B.B."/>
            <person name="Campbell K.S."/>
            <person name="Hradecky P."/>
            <person name="Huang Y."/>
            <person name="Kaminker J.S."/>
            <person name="Millburn G.H."/>
            <person name="Prochnik S.E."/>
            <person name="Smith C.D."/>
            <person name="Tupy J.L."/>
            <person name="Whitfied E.J."/>
            <person name="Bayraktaroglu L."/>
            <person name="Berman B.P."/>
            <person name="Bettencourt B.R."/>
            <person name="Celniker S.E."/>
            <person name="de Grey A.D."/>
            <person name="Drysdale R.A."/>
            <person name="Harris N.L."/>
            <person name="Richter J."/>
            <person name="Russo S."/>
            <person name="Schroeder A.J."/>
            <person name="Shu S.Q."/>
            <person name="Stapleton M."/>
            <person name="Yamada C."/>
            <person name="Ashburner M."/>
            <person name="Gelbart W.M."/>
            <person name="Rubin G.M."/>
            <person name="Lewis S.E."/>
        </authorList>
    </citation>
    <scope>GENOME REANNOTATION</scope>
    <source>
        <strain evidence="7">Berkeley</strain>
    </source>
</reference>
<evidence type="ECO:0000256" key="1">
    <source>
        <dbReference type="SAM" id="MobiDB-lite"/>
    </source>
</evidence>
<reference evidence="4 7" key="11">
    <citation type="journal article" date="2007" name="Science">
        <title>Sequence finishing and mapping of Drosophila melanogaster heterochromatin.</title>
        <authorList>
            <person name="Hoskins R.A."/>
            <person name="Carlson J.W."/>
            <person name="Kennedy C."/>
            <person name="Acevedo D."/>
            <person name="Evans-Holm M."/>
            <person name="Frise E."/>
            <person name="Wan K.H."/>
            <person name="Park S."/>
            <person name="Mendez-Lago M."/>
            <person name="Rossi F."/>
            <person name="Villasante A."/>
            <person name="Dimitri P."/>
            <person name="Karpen G.H."/>
            <person name="Celniker S.E."/>
        </authorList>
    </citation>
    <scope>NUCLEOTIDE SEQUENCE [LARGE SCALE GENOMIC DNA]</scope>
    <source>
        <strain evidence="7">Berkeley</strain>
    </source>
</reference>
<reference evidence="7" key="4">
    <citation type="journal article" date="2002" name="Genome Biol.">
        <title>The transposable elements of the Drosophila melanogaster euchromatin: a genomics perspective.</title>
        <authorList>
            <person name="Kaminker J.S."/>
            <person name="Bergman C.M."/>
            <person name="Kronmiller B."/>
            <person name="Carlson J."/>
            <person name="Svirskas R."/>
            <person name="Patel S."/>
            <person name="Frise E."/>
            <person name="Wheeler D.A."/>
            <person name="Lewis S.E."/>
            <person name="Rubin G.M."/>
            <person name="Ashburner M."/>
            <person name="Celniker S.E."/>
        </authorList>
    </citation>
    <scope>NUCLEOTIDE SEQUENCE [LARGE SCALE GENOMIC DNA]</scope>
    <source>
        <strain evidence="7">Berkeley</strain>
    </source>
</reference>
<organism evidence="5">
    <name type="scientific">Drosophila melanogaster</name>
    <name type="common">Fruit fly</name>
    <dbReference type="NCBI Taxonomy" id="7227"/>
    <lineage>
        <taxon>Eukaryota</taxon>
        <taxon>Metazoa</taxon>
        <taxon>Ecdysozoa</taxon>
        <taxon>Arthropoda</taxon>
        <taxon>Hexapoda</taxon>
        <taxon>Insecta</taxon>
        <taxon>Pterygota</taxon>
        <taxon>Neoptera</taxon>
        <taxon>Endopterygota</taxon>
        <taxon>Diptera</taxon>
        <taxon>Brachycera</taxon>
        <taxon>Muscomorpha</taxon>
        <taxon>Ephydroidea</taxon>
        <taxon>Drosophilidae</taxon>
        <taxon>Drosophila</taxon>
        <taxon>Sophophora</taxon>
    </lineage>
</organism>
<reference evidence="4 7" key="7">
    <citation type="journal article" date="2005" name="PLoS Comput. Biol.">
        <title>Combined evidence annotation of transposable elements in genome sequences.</title>
        <authorList>
            <person name="Quesneville H."/>
            <person name="Bergman C.M."/>
            <person name="Andrieu O."/>
            <person name="Autard D."/>
            <person name="Nouaud D."/>
            <person name="Ashburner M."/>
            <person name="Anxolabehere D."/>
        </authorList>
    </citation>
    <scope>NUCLEOTIDE SEQUENCE [LARGE SCALE GENOMIC DNA]</scope>
    <source>
        <strain evidence="7">Berkeley</strain>
    </source>
</reference>
<dbReference type="BioGRID-ORCS" id="5740196">
    <property type="hits" value="0 hits in 1 CRISPR screen"/>
</dbReference>
<evidence type="ECO:0000313" key="4">
    <source>
        <dbReference type="EMBL" id="ABW08780.1"/>
    </source>
</evidence>
<proteinExistence type="evidence at transcript level"/>
<accession>Q6IJ53</accession>
<dbReference type="EMBL" id="BT029680">
    <property type="protein sequence ID" value="ABL75737.1"/>
    <property type="molecule type" value="mRNA"/>
</dbReference>
<reference evidence="4" key="14">
    <citation type="journal article" date="2015" name="Genome Res.">
        <title>The Release 6 reference sequence of the Drosophila melanogaster genome.</title>
        <authorList>
            <person name="Hoskins R.A."/>
            <person name="Carlson J.W."/>
            <person name="Wan K.H."/>
            <person name="Park S."/>
            <person name="Mendez I."/>
            <person name="Galle S.E."/>
            <person name="Booth B.W."/>
            <person name="Pfeiffer B.D."/>
            <person name="George R.A."/>
            <person name="Svirskas R."/>
            <person name="Krzywinski M."/>
            <person name="Schein J."/>
            <person name="Accardo M.C."/>
            <person name="Damia E."/>
            <person name="Messina G."/>
            <person name="Mendez-Lago M."/>
            <person name="de Pablos B."/>
            <person name="Demakova O.V."/>
            <person name="Andreyeva E.N."/>
            <person name="Boldyreva L.V."/>
            <person name="Marra M."/>
            <person name="Carvalho A.B."/>
            <person name="Dimitri P."/>
            <person name="Villasante A."/>
            <person name="Zhimulev I.F."/>
            <person name="Rubin G.M."/>
            <person name="Karpen G.H."/>
            <person name="Celniker S.E."/>
        </authorList>
    </citation>
    <scope>NUCLEOTIDE SEQUENCE</scope>
</reference>
<gene>
    <name evidence="4" type="primary">Dmel\CG34292</name>
    <name evidence="4 6" type="ORF">CG34292</name>
    <name evidence="4" type="ORF">Dmel_CG34292</name>
    <name evidence="5" type="ORF">HDC15864</name>
</gene>
<keyword evidence="7" id="KW-1185">Reference proteome</keyword>
<name>Q6IJ53_DROME</name>
<reference evidence="5" key="6">
    <citation type="journal article" date="2003" name="Genome Biol.">
        <title>An integrated gene annotation and transcriptional profiling approach towards the full gene content of the Drosophila genome.</title>
        <authorList>
            <person name="Hild M."/>
            <person name="Beckmann B."/>
            <person name="Haas S.A."/>
            <person name="Koch B."/>
            <person name="Solovyev V."/>
            <person name="Busold C."/>
            <person name="Fellenberg K."/>
            <person name="Boutros M."/>
            <person name="Vingron M."/>
            <person name="Sauer F."/>
            <person name="Hoheisel J.D."/>
            <person name="Paro R."/>
        </authorList>
    </citation>
    <scope>NUCLEOTIDE SEQUENCE</scope>
</reference>
<dbReference type="HOGENOM" id="CLU_1397687_0_0_1"/>
<reference evidence="4" key="8">
    <citation type="submission" date="2006-08" db="EMBL/GenBank/DDBJ databases">
        <authorList>
            <person name="Celniker S."/>
            <person name="Carlson J."/>
            <person name="Wan K."/>
            <person name="Frise E."/>
            <person name="Hoskins R."/>
            <person name="Park S."/>
            <person name="Svirskas R."/>
            <person name="Rubin G."/>
        </authorList>
    </citation>
    <scope>NUCLEOTIDE SEQUENCE</scope>
</reference>
<dbReference type="DNASU" id="5740196"/>
<dbReference type="Proteomes" id="UP000000803">
    <property type="component" value="Chromosome 3R"/>
</dbReference>
<reference evidence="4 7" key="5">
    <citation type="journal article" date="2002" name="Genome Biol.">
        <title>Heterochromatic sequences in a Drosophila whole-genome shotgun assembly.</title>
        <authorList>
            <person name="Hoskins R.A."/>
            <person name="Smith C.D."/>
            <person name="Carlson J.W."/>
            <person name="Carvalho A.B."/>
            <person name="Halpern A."/>
            <person name="Kaminker J.S."/>
            <person name="Kennedy C."/>
            <person name="Mungall C.J."/>
            <person name="Sullivan B.A."/>
            <person name="Sutton G.G."/>
            <person name="Yasuhara J.C."/>
            <person name="Wakimoto B.T."/>
            <person name="Myers E.W."/>
            <person name="Celniker S.E."/>
            <person name="Rubin G.M."/>
            <person name="Karpen G.H."/>
        </authorList>
    </citation>
    <scope>NUCLEOTIDE SEQUENCE [LARGE SCALE GENOMIC DNA]</scope>
    <source>
        <strain evidence="7">Berkeley</strain>
    </source>
</reference>
<reference evidence="4 7" key="1">
    <citation type="journal article" date="2000" name="Science">
        <title>The genome sequence of Drosophila melanogaster.</title>
        <authorList>
            <person name="Adams M.D."/>
            <person name="Celniker S.E."/>
            <person name="Holt R.A."/>
            <person name="Evans C.A."/>
            <person name="Gocayne J.D."/>
            <person name="Amanatides P.G."/>
            <person name="Scherer S.E."/>
            <person name="Li P.W."/>
            <person name="Hoskins R.A."/>
            <person name="Galle R.F."/>
            <person name="George R.A."/>
            <person name="Lewis S.E."/>
            <person name="Richards S."/>
            <person name="Ashburner M."/>
            <person name="Henderson S.N."/>
            <person name="Sutton G.G."/>
            <person name="Wortman J.R."/>
            <person name="Yandell M.D."/>
            <person name="Zhang Q."/>
            <person name="Chen L.X."/>
            <person name="Brandon R.C."/>
            <person name="Rogers Y.H."/>
            <person name="Blazej R.G."/>
            <person name="Champe M."/>
            <person name="Pfeiffer B.D."/>
            <person name="Wan K.H."/>
            <person name="Doyle C."/>
            <person name="Baxter E.G."/>
            <person name="Helt G."/>
            <person name="Nelson C.R."/>
            <person name="Gabor G.L."/>
            <person name="Abril J.F."/>
            <person name="Agbayani A."/>
            <person name="An H.J."/>
            <person name="Andrews-Pfannkoch C."/>
            <person name="Baldwin D."/>
            <person name="Ballew R.M."/>
            <person name="Basu A."/>
            <person name="Baxendale J."/>
            <person name="Bayraktaroglu L."/>
            <person name="Beasley E.M."/>
            <person name="Beeson K.Y."/>
            <person name="Benos P.V."/>
            <person name="Berman B.P."/>
            <person name="Bhandari D."/>
            <person name="Bolshakov S."/>
            <person name="Borkova D."/>
            <person name="Botchan M.R."/>
            <person name="Bouck J."/>
            <person name="Brokstein P."/>
            <person name="Brottier P."/>
            <person name="Burtis K.C."/>
            <person name="Busam D.A."/>
            <person name="Butler H."/>
            <person name="Cadieu E."/>
            <person name="Center A."/>
            <person name="Chandra I."/>
            <person name="Cherry J.M."/>
            <person name="Cawley S."/>
            <person name="Dahlke C."/>
            <person name="Davenport L.B."/>
            <person name="Davies P."/>
            <person name="de Pablos B."/>
            <person name="Delcher A."/>
            <person name="Deng Z."/>
            <person name="Mays A.D."/>
            <person name="Dew I."/>
            <person name="Dietz S.M."/>
            <person name="Dodson K."/>
            <person name="Doup L.E."/>
            <person name="Downes M."/>
            <person name="Dugan-Rocha S."/>
            <person name="Dunkov B.C."/>
            <person name="Dunn P."/>
            <person name="Durbin K.J."/>
            <person name="Evangelista C.C."/>
            <person name="Ferraz C."/>
            <person name="Ferriera S."/>
            <person name="Fleischmann W."/>
            <person name="Fosler C."/>
            <person name="Gabrielian A.E."/>
            <person name="Garg N.S."/>
            <person name="Gelbart W.M."/>
            <person name="Glasser K."/>
            <person name="Glodek A."/>
            <person name="Gong F."/>
            <person name="Gorrell J.H."/>
            <person name="Gu Z."/>
            <person name="Guan P."/>
            <person name="Harris M."/>
            <person name="Harris N.L."/>
            <person name="Harvey D."/>
            <person name="Heiman T.J."/>
            <person name="Hernandez J.R."/>
            <person name="Houck J."/>
            <person name="Hostin D."/>
            <person name="Houston K.A."/>
            <person name="Howland T.J."/>
            <person name="Wei M.H."/>
            <person name="Ibegwam C."/>
            <person name="Jalali M."/>
            <person name="Kalush F."/>
            <person name="Karpen G.H."/>
            <person name="Ke Z."/>
            <person name="Kennison J.A."/>
            <person name="Ketchum K.A."/>
            <person name="Kimmel B.E."/>
            <person name="Kodira C.D."/>
            <person name="Kraft C."/>
            <person name="Kravitz S."/>
            <person name="Kulp D."/>
            <person name="Lai Z."/>
            <person name="Lasko P."/>
            <person name="Lei Y."/>
            <person name="Levitsky A.A."/>
            <person name="Li J."/>
            <person name="Li Z."/>
            <person name="Liang Y."/>
            <person name="Lin X."/>
            <person name="Liu X."/>
            <person name="Mattei B."/>
            <person name="McIntosh T.C."/>
            <person name="McLeod M.P."/>
            <person name="McPherson D."/>
            <person name="Merkulov G."/>
            <person name="Milshina N.V."/>
            <person name="Mobarry C."/>
            <person name="Morris J."/>
            <person name="Moshrefi A."/>
            <person name="Mount S.M."/>
            <person name="Moy M."/>
            <person name="Murphy B."/>
            <person name="Murphy L."/>
            <person name="Muzny D.M."/>
            <person name="Nelson D.L."/>
            <person name="Nelson D.R."/>
            <person name="Nelson K.A."/>
            <person name="Nixon K."/>
            <person name="Nusskern D.R."/>
            <person name="Pacleb J.M."/>
            <person name="Palazzolo M."/>
            <person name="Pittman G.S."/>
            <person name="Pan S."/>
            <person name="Pollard J."/>
            <person name="Puri V."/>
            <person name="Reese M.G."/>
            <person name="Reinert K."/>
            <person name="Remington K."/>
            <person name="Saunders R.D."/>
            <person name="Scheeler F."/>
            <person name="Shen H."/>
            <person name="Shue B.C."/>
            <person name="Siden-Kiamos I."/>
            <person name="Simpson M."/>
            <person name="Skupski M.P."/>
            <person name="Smith T."/>
            <person name="Spier E."/>
            <person name="Spradling A.C."/>
            <person name="Stapleton M."/>
            <person name="Strong R."/>
            <person name="Sun E."/>
            <person name="Svirskas R."/>
            <person name="Tector C."/>
            <person name="Turner R."/>
            <person name="Venter E."/>
            <person name="Wang A.H."/>
            <person name="Wang X."/>
            <person name="Wang Z.Y."/>
            <person name="Wassarman D.A."/>
            <person name="Weinstock G.M."/>
            <person name="Weissenbach J."/>
            <person name="Williams S.M."/>
            <person name="WoodageT"/>
            <person name="Worley K.C."/>
            <person name="Wu D."/>
            <person name="Yang S."/>
            <person name="Yao Q.A."/>
            <person name="Ye J."/>
            <person name="Yeh R.F."/>
            <person name="Zaveri J.S."/>
            <person name="Zhan M."/>
            <person name="Zhang G."/>
            <person name="Zhao Q."/>
            <person name="Zheng L."/>
            <person name="Zheng X.H."/>
            <person name="Zhong F.N."/>
            <person name="Zhong W."/>
            <person name="Zhou X."/>
            <person name="Zhu S."/>
            <person name="Zhu X."/>
            <person name="Smith H.O."/>
            <person name="Gibbs R.A."/>
            <person name="Myers E.W."/>
            <person name="Rubin G.M."/>
            <person name="Venter J.C."/>
        </authorList>
    </citation>
    <scope>NUCLEOTIDE SEQUENCE [LARGE SCALE GENOMIC DNA]</scope>
    <source>
        <strain evidence="7">Berkeley</strain>
    </source>
</reference>
<reference evidence="4" key="15">
    <citation type="submission" date="2023-12" db="EMBL/GenBank/DDBJ databases">
        <authorList>
            <consortium name="FlyBase"/>
        </authorList>
    </citation>
    <scope>NUCLEOTIDE SEQUENCE</scope>
</reference>
<keyword evidence="2" id="KW-0812">Transmembrane</keyword>
<protein>
    <submittedName>
        <fullName evidence="5">HDC15864</fullName>
    </submittedName>
    <submittedName>
        <fullName evidence="3">IP17352p</fullName>
    </submittedName>
</protein>
<reference evidence="3" key="9">
    <citation type="submission" date="2006-12" db="EMBL/GenBank/DDBJ databases">
        <authorList>
            <person name="Stapleton M."/>
            <person name="Carlson J."/>
            <person name="Frise E."/>
            <person name="Kapadia B."/>
            <person name="Park S."/>
            <person name="Wan K."/>
            <person name="Yu C."/>
            <person name="Celniker S."/>
        </authorList>
    </citation>
    <scope>NUCLEOTIDE SEQUENCE</scope>
</reference>
<feature type="transmembrane region" description="Helical" evidence="2">
    <location>
        <begin position="49"/>
        <end position="72"/>
    </location>
</feature>
<dbReference type="FlyBase" id="FBgn0085321">
    <property type="gene designation" value="CG34292"/>
</dbReference>
<evidence type="ECO:0000313" key="7">
    <source>
        <dbReference type="Proteomes" id="UP000000803"/>
    </source>
</evidence>
<evidence type="ECO:0000256" key="2">
    <source>
        <dbReference type="SAM" id="Phobius"/>
    </source>
</evidence>
<reference evidence="4 7" key="10">
    <citation type="journal article" date="2007" name="Science">
        <title>The Release 5.1 annotation of Drosophila melanogaster heterochromatin.</title>
        <authorList>
            <person name="Smith C.D."/>
            <person name="Shu S."/>
            <person name="Mungall C.J."/>
            <person name="Karpen G.H."/>
        </authorList>
    </citation>
    <scope>NUCLEOTIDE SEQUENCE [LARGE SCALE GENOMIC DNA]</scope>
    <source>
        <strain evidence="7">Berkeley</strain>
    </source>
</reference>
<reference evidence="4" key="13">
    <citation type="journal article" date="2015" name="G3 (Bethesda)">
        <title>Gene Model Annotations for Drosophila melanogaster: The Rule-Benders.</title>
        <authorList>
            <consortium name="FlyBase Consortium"/>
            <person name="Crosby M.A."/>
            <person name="Gramates L.S."/>
            <person name="Dos Santos G."/>
            <person name="Matthews B.B."/>
            <person name="St Pierre S.E."/>
            <person name="Zhou P."/>
            <person name="Schroeder A.J."/>
            <person name="Falls K."/>
            <person name="Emmert D.B."/>
            <person name="Russo S.M."/>
            <person name="Gelbart W.M."/>
            <person name="null"/>
        </authorList>
    </citation>
    <scope>NUCLEOTIDE SEQUENCE</scope>
</reference>
<sequence>MFRSLSVLMFNTSQIETNLFGMADDVYNTIEIFKEAASFEAKIGRPYRMISSLIDCLVFMVVALMVVGFIMYDRIMLFTKLAKINQRYNQEVTVKAKRIRKPKTSDSLPEEDDTENAVDQAEEDGISVAHSEYATDDDVATLQPIDDEDTIKVAMFGTPNWAFKWLATIRNESFGSIYDGYFRRLHLHVTHCKSV</sequence>
<dbReference type="VEuPathDB" id="VectorBase:FBgn0085321"/>
<dbReference type="PaxDb" id="7227-FBpp0111401"/>
<keyword evidence="2" id="KW-0472">Membrane</keyword>
<feature type="region of interest" description="Disordered" evidence="1">
    <location>
        <begin position="100"/>
        <end position="121"/>
    </location>
</feature>
<dbReference type="UCSC" id="CG34292-RA">
    <property type="organism name" value="d. melanogaster"/>
</dbReference>
<dbReference type="GeneID" id="5740196"/>
<dbReference type="AlphaFoldDB" id="Q6IJ53"/>
<dbReference type="SMR" id="Q6IJ53"/>
<dbReference type="AGR" id="FB:FBgn0085321"/>
<keyword evidence="2" id="KW-1133">Transmembrane helix</keyword>
<feature type="compositionally biased region" description="Acidic residues" evidence="1">
    <location>
        <begin position="108"/>
        <end position="121"/>
    </location>
</feature>
<evidence type="ECO:0000313" key="6">
    <source>
        <dbReference type="FlyBase" id="FBgn0085321"/>
    </source>
</evidence>
<dbReference type="OrthoDB" id="7863285at2759"/>
<dbReference type="STRING" id="7227.FBpp0111401"/>
<reference evidence="4" key="16">
    <citation type="submission" date="2024-06" db="EMBL/GenBank/DDBJ databases">
        <title>Drosophila melanogaster release 4 sequence.</title>
        <authorList>
            <consortium name="Berkeley Drosophila Genome Project"/>
            <person name="Celniker S."/>
            <person name="Carlson J."/>
            <person name="Wan K."/>
            <person name="Pfeiffer B."/>
            <person name="Frise E."/>
            <person name="George R."/>
            <person name="Hoskins R."/>
            <person name="Stapleton M."/>
            <person name="Pacleb J."/>
            <person name="Park S."/>
            <person name="Svirskas R."/>
            <person name="Smith E."/>
            <person name="Yu C."/>
            <person name="Rubin G."/>
        </authorList>
    </citation>
    <scope>NUCLEOTIDE SEQUENCE</scope>
</reference>
<evidence type="ECO:0000313" key="5">
    <source>
        <dbReference type="EMBL" id="DAA04368.1"/>
    </source>
</evidence>
<dbReference type="EMBL" id="BK002863">
    <property type="protein sequence ID" value="DAA04368.1"/>
    <property type="molecule type" value="Genomic_DNA"/>
</dbReference>
<evidence type="ECO:0000313" key="3">
    <source>
        <dbReference type="EMBL" id="ABL75737.1"/>
    </source>
</evidence>
<dbReference type="Bgee" id="FBgn0085321">
    <property type="expression patterns" value="Expressed in early-mid elongation-stage spermatid (Drosophila) in testis and 20 other cell types or tissues"/>
</dbReference>
<dbReference type="KEGG" id="dme:Dmel_CG34292"/>
<dbReference type="RefSeq" id="NP_001097941.1">
    <property type="nucleotide sequence ID" value="NM_001104471.2"/>
</dbReference>